<organism evidence="1 2">
    <name type="scientific">Candidatus Nealsonbacteria bacterium CG18_big_fil_WC_8_21_14_2_50_37_10</name>
    <dbReference type="NCBI Taxonomy" id="1974717"/>
    <lineage>
        <taxon>Bacteria</taxon>
        <taxon>Candidatus Nealsoniibacteriota</taxon>
    </lineage>
</organism>
<feature type="non-terminal residue" evidence="1">
    <location>
        <position position="1"/>
    </location>
</feature>
<dbReference type="EMBL" id="PCUC01000157">
    <property type="protein sequence ID" value="PIQ05157.1"/>
    <property type="molecule type" value="Genomic_DNA"/>
</dbReference>
<dbReference type="Proteomes" id="UP000230778">
    <property type="component" value="Unassembled WGS sequence"/>
</dbReference>
<sequence>YCWDSEKEEIVSCPTKPEKGIETLACQYCEKEGSDPDTGQPYCKEICSPYSCWGCCEQYFNPILEGFDLITGFQGELENDIDEKYSKEGVTKALPDDFKLKRSYILEQLEFSRCELAQCWMSAEDYPAVFSGEKVGKHLLTCEAVSQMEFLDEDQINCLSLQIKKEWESIETIWEKLGVEEHWWKWLIPGYAFEKFEKWSLMKILGLIEERSNIGQEEGCYPHNFYCCQK</sequence>
<protein>
    <submittedName>
        <fullName evidence="1">Uncharacterized protein</fullName>
    </submittedName>
</protein>
<dbReference type="AlphaFoldDB" id="A0A2H0FEM1"/>
<evidence type="ECO:0000313" key="2">
    <source>
        <dbReference type="Proteomes" id="UP000230778"/>
    </source>
</evidence>
<gene>
    <name evidence="1" type="ORF">COW72_02970</name>
</gene>
<evidence type="ECO:0000313" key="1">
    <source>
        <dbReference type="EMBL" id="PIQ05157.1"/>
    </source>
</evidence>
<comment type="caution">
    <text evidence="1">The sequence shown here is derived from an EMBL/GenBank/DDBJ whole genome shotgun (WGS) entry which is preliminary data.</text>
</comment>
<accession>A0A2H0FEM1</accession>
<reference evidence="1 2" key="1">
    <citation type="submission" date="2017-09" db="EMBL/GenBank/DDBJ databases">
        <title>Depth-based differentiation of microbial function through sediment-hosted aquifers and enrichment of novel symbionts in the deep terrestrial subsurface.</title>
        <authorList>
            <person name="Probst A.J."/>
            <person name="Ladd B."/>
            <person name="Jarett J.K."/>
            <person name="Geller-Mcgrath D.E."/>
            <person name="Sieber C.M."/>
            <person name="Emerson J.B."/>
            <person name="Anantharaman K."/>
            <person name="Thomas B.C."/>
            <person name="Malmstrom R."/>
            <person name="Stieglmeier M."/>
            <person name="Klingl A."/>
            <person name="Woyke T."/>
            <person name="Ryan C.M."/>
            <person name="Banfield J.F."/>
        </authorList>
    </citation>
    <scope>NUCLEOTIDE SEQUENCE [LARGE SCALE GENOMIC DNA]</scope>
    <source>
        <strain evidence="1">CG18_big_fil_WC_8_21_14_2_50_37_10</strain>
    </source>
</reference>
<proteinExistence type="predicted"/>
<name>A0A2H0FEM1_9BACT</name>